<evidence type="ECO:0000256" key="1">
    <source>
        <dbReference type="SAM" id="Phobius"/>
    </source>
</evidence>
<dbReference type="AlphaFoldDB" id="A0AAV5U2P7"/>
<comment type="caution">
    <text evidence="2">The sequence shown here is derived from an EMBL/GenBank/DDBJ whole genome shotgun (WGS) entry which is preliminary data.</text>
</comment>
<sequence>MFMHWLLGNSSASLLLLVHLIERLICSIIRGRLLQFALRRRVFRLRLLSHLRFGILTLGTSDLTLLVIISIGFALLLIHFILILLFFLFFIFFLLLLLFLFFFLFLLFLSFLHFLFFVLLLLHYIHCCFNISKCLIVSIIWFLFLLLFSLRLFFLHFRLLFILLLF</sequence>
<accession>A0AAV5U2P7</accession>
<feature type="transmembrane region" description="Helical" evidence="1">
    <location>
        <begin position="89"/>
        <end position="122"/>
    </location>
</feature>
<keyword evidence="1" id="KW-0472">Membrane</keyword>
<feature type="transmembrane region" description="Helical" evidence="1">
    <location>
        <begin position="53"/>
        <end position="83"/>
    </location>
</feature>
<dbReference type="Proteomes" id="UP001432027">
    <property type="component" value="Unassembled WGS sequence"/>
</dbReference>
<reference evidence="2" key="1">
    <citation type="submission" date="2023-10" db="EMBL/GenBank/DDBJ databases">
        <title>Genome assembly of Pristionchus species.</title>
        <authorList>
            <person name="Yoshida K."/>
            <person name="Sommer R.J."/>
        </authorList>
    </citation>
    <scope>NUCLEOTIDE SEQUENCE</scope>
    <source>
        <strain evidence="2">RS0144</strain>
    </source>
</reference>
<keyword evidence="1" id="KW-1133">Transmembrane helix</keyword>
<dbReference type="EMBL" id="BTSX01000005">
    <property type="protein sequence ID" value="GMT01099.1"/>
    <property type="molecule type" value="Genomic_DNA"/>
</dbReference>
<feature type="transmembrane region" description="Helical" evidence="1">
    <location>
        <begin position="134"/>
        <end position="157"/>
    </location>
</feature>
<gene>
    <name evidence="2" type="ORF">PENTCL1PPCAC_23273</name>
</gene>
<keyword evidence="1" id="KW-0812">Transmembrane</keyword>
<evidence type="ECO:0000313" key="2">
    <source>
        <dbReference type="EMBL" id="GMT01099.1"/>
    </source>
</evidence>
<organism evidence="2 3">
    <name type="scientific">Pristionchus entomophagus</name>
    <dbReference type="NCBI Taxonomy" id="358040"/>
    <lineage>
        <taxon>Eukaryota</taxon>
        <taxon>Metazoa</taxon>
        <taxon>Ecdysozoa</taxon>
        <taxon>Nematoda</taxon>
        <taxon>Chromadorea</taxon>
        <taxon>Rhabditida</taxon>
        <taxon>Rhabditina</taxon>
        <taxon>Diplogasteromorpha</taxon>
        <taxon>Diplogasteroidea</taxon>
        <taxon>Neodiplogasteridae</taxon>
        <taxon>Pristionchus</taxon>
    </lineage>
</organism>
<protein>
    <recommendedName>
        <fullName evidence="4">G protein-coupled receptor</fullName>
    </recommendedName>
</protein>
<evidence type="ECO:0008006" key="4">
    <source>
        <dbReference type="Google" id="ProtNLM"/>
    </source>
</evidence>
<evidence type="ECO:0000313" key="3">
    <source>
        <dbReference type="Proteomes" id="UP001432027"/>
    </source>
</evidence>
<proteinExistence type="predicted"/>
<feature type="transmembrane region" description="Helical" evidence="1">
    <location>
        <begin position="12"/>
        <end position="33"/>
    </location>
</feature>
<name>A0AAV5U2P7_9BILA</name>
<keyword evidence="3" id="KW-1185">Reference proteome</keyword>
<feature type="non-terminal residue" evidence="2">
    <location>
        <position position="166"/>
    </location>
</feature>